<feature type="domain" description="DH" evidence="4">
    <location>
        <begin position="117"/>
        <end position="332"/>
    </location>
</feature>
<dbReference type="SMART" id="SM00325">
    <property type="entry name" value="RhoGEF"/>
    <property type="match status" value="1"/>
</dbReference>
<dbReference type="InterPro" id="IPR035899">
    <property type="entry name" value="DBL_dom_sf"/>
</dbReference>
<dbReference type="EMBL" id="KQ976490">
    <property type="protein sequence ID" value="KYM83401.1"/>
    <property type="molecule type" value="Genomic_DNA"/>
</dbReference>
<feature type="compositionally biased region" description="Polar residues" evidence="3">
    <location>
        <begin position="715"/>
        <end position="731"/>
    </location>
</feature>
<sequence length="1148" mass="128424">MIRDKKPLRRVLRVKVHRLSICIPMSTQASIPCGLMSMLHNDYNQTHLTYTCEACTCTSFKSARAIFITRRCNNRAMTAVLGRLPLFLHLGQTFPSLVMSLNEYSSFLIVFCTLQDTRTHVVVELYDTERSYVEALQILVNKYSGLEWSRESIDLSSRDVERNGVTPYVGTAIRPCVFGCTFLYSKYKNSQKRISKYLQPLKSPENAGLVDAATVDEIFYQVPALLSHHEIFLEELRRRLDTWELRQTIGDVFLDVVSSHYKELVSLCTMEREHKGKLGLDQLLIKPVQKIPRYELLIQRLLKHTDPTHPDYELLQAAQKEVHELVVKINCTERESLEWEQQQTTLREVQALVEGLAGIVTNDRAFVRHDLVTIASNQGTRKERALFLFSDLLVITSIKRRSGTIRKPSTSTCPNSLVGLLDANKYKMLMRISLDDLEVMKVFYSSFELEATLISFPAKDENLRRMAREVDYLREDCTKLTQLQELAITLHGAKQQLEDLIKDMLSQAQRQLAERNAAHSQLACLELTLNTQAGIENISVMFAKPDKRASWEESFNEAKQKLDNFKYFLILCAALSADRRPCPEFVGPLPIRKTRAGLQFTCAAPTLANGQGSKDVWVCNSDGYVGQVCVLSLSPEPPQVTSCNGVCNARILCVAGIPACTPGSNLCMSNNSPFVNSKNSISISVQDVDASGGNIQLDSSSSSDDSDSDDIPSADTGSVTLSGDVSSIDNTITEEDANQPTMWLGTEDGCIHVNTIPISFPRLQSKLSRLLRDFRYLDNKVFVSLANGDITVYVRDHTGGWNTPDPTTVSVGTVASPVTKMLSVSGKLWCGCHNSVKVLNTHTLDIEHTFTVSSDTSRAVSCMANSGGLGVWISLHNSAVLRLFHSGTYECLTDINIAPAVTKMLASCDDIIRQHKAACLRVTALLACNELLWIGTSAGVLLTVPIPHIKPSTQRMSQPPIVTGIPHGHTGHVRFLTCVETPNPSKPDPRPKVNRYSLKSNKTQQNNINRGKLLVISGGDGYEDFRGPQASAELQAGREDSTNHLLLWKTRVAVNENRHDTPWESLYVQHVGGRRRRRLIVADQGAPAHRVFRERGKVLWLILAEWIKSKMRELHYSQDIKKYRLQFVQKSDRSRTVTDLSLSSLCNL</sequence>
<feature type="region of interest" description="Disordered" evidence="3">
    <location>
        <begin position="694"/>
        <end position="738"/>
    </location>
</feature>
<feature type="coiled-coil region" evidence="2">
    <location>
        <begin position="483"/>
        <end position="514"/>
    </location>
</feature>
<dbReference type="Pfam" id="PF19056">
    <property type="entry name" value="WD40_2"/>
    <property type="match status" value="1"/>
</dbReference>
<dbReference type="Pfam" id="PF00621">
    <property type="entry name" value="RhoGEF"/>
    <property type="match status" value="1"/>
</dbReference>
<dbReference type="Pfam" id="PF19057">
    <property type="entry name" value="PH_19"/>
    <property type="match status" value="1"/>
</dbReference>
<organism evidence="5 6">
    <name type="scientific">Atta colombica</name>
    <dbReference type="NCBI Taxonomy" id="520822"/>
    <lineage>
        <taxon>Eukaryota</taxon>
        <taxon>Metazoa</taxon>
        <taxon>Ecdysozoa</taxon>
        <taxon>Arthropoda</taxon>
        <taxon>Hexapoda</taxon>
        <taxon>Insecta</taxon>
        <taxon>Pterygota</taxon>
        <taxon>Neoptera</taxon>
        <taxon>Endopterygota</taxon>
        <taxon>Hymenoptera</taxon>
        <taxon>Apocrita</taxon>
        <taxon>Aculeata</taxon>
        <taxon>Formicoidea</taxon>
        <taxon>Formicidae</taxon>
        <taxon>Myrmicinae</taxon>
        <taxon>Atta</taxon>
    </lineage>
</organism>
<gene>
    <name evidence="5" type="ORF">ALC53_06133</name>
</gene>
<dbReference type="PROSITE" id="PS50010">
    <property type="entry name" value="DH_2"/>
    <property type="match status" value="1"/>
</dbReference>
<reference evidence="5 6" key="1">
    <citation type="submission" date="2015-09" db="EMBL/GenBank/DDBJ databases">
        <title>Atta colombica WGS genome.</title>
        <authorList>
            <person name="Nygaard S."/>
            <person name="Hu H."/>
            <person name="Boomsma J."/>
            <person name="Zhang G."/>
        </authorList>
    </citation>
    <scope>NUCLEOTIDE SEQUENCE [LARGE SCALE GENOMIC DNA]</scope>
    <source>
        <strain evidence="5">Treedump-2</strain>
        <tissue evidence="5">Whole body</tissue>
    </source>
</reference>
<name>A0A195BGQ5_9HYME</name>
<evidence type="ECO:0000256" key="2">
    <source>
        <dbReference type="SAM" id="Coils"/>
    </source>
</evidence>
<protein>
    <submittedName>
        <fullName evidence="5">Rho guanine nucleotide exchange factor 17</fullName>
    </submittedName>
</protein>
<dbReference type="Gene3D" id="2.30.29.30">
    <property type="entry name" value="Pleckstrin-homology domain (PH domain)/Phosphotyrosine-binding domain (PTB)"/>
    <property type="match status" value="1"/>
</dbReference>
<dbReference type="STRING" id="520822.A0A195BGQ5"/>
<proteinExistence type="predicted"/>
<evidence type="ECO:0000313" key="6">
    <source>
        <dbReference type="Proteomes" id="UP000078540"/>
    </source>
</evidence>
<dbReference type="PANTHER" id="PTHR12877">
    <property type="entry name" value="RHO GUANINE NUCLEOTIDE EXCHANGE FACTOR"/>
    <property type="match status" value="1"/>
</dbReference>
<keyword evidence="2" id="KW-0175">Coiled coil</keyword>
<dbReference type="Proteomes" id="UP000078540">
    <property type="component" value="Unassembled WGS sequence"/>
</dbReference>
<evidence type="ECO:0000259" key="4">
    <source>
        <dbReference type="PROSITE" id="PS50010"/>
    </source>
</evidence>
<dbReference type="AlphaFoldDB" id="A0A195BGQ5"/>
<dbReference type="PANTHER" id="PTHR12877:SF15">
    <property type="entry name" value="RHO GUANINE NUCLEOTIDE EXCHANGE FACTOR 17"/>
    <property type="match status" value="1"/>
</dbReference>
<accession>A0A195BGQ5</accession>
<dbReference type="SUPFAM" id="SSF48065">
    <property type="entry name" value="DBL homology domain (DH-domain)"/>
    <property type="match status" value="1"/>
</dbReference>
<keyword evidence="6" id="KW-1185">Reference proteome</keyword>
<dbReference type="GO" id="GO:0030036">
    <property type="term" value="P:actin cytoskeleton organization"/>
    <property type="evidence" value="ECO:0007669"/>
    <property type="project" value="TreeGrafter"/>
</dbReference>
<evidence type="ECO:0000256" key="1">
    <source>
        <dbReference type="ARBA" id="ARBA00022658"/>
    </source>
</evidence>
<dbReference type="InterPro" id="IPR000219">
    <property type="entry name" value="DH_dom"/>
</dbReference>
<dbReference type="Gene3D" id="1.20.900.10">
    <property type="entry name" value="Dbl homology (DH) domain"/>
    <property type="match status" value="2"/>
</dbReference>
<dbReference type="CDD" id="cd00160">
    <property type="entry name" value="RhoGEF"/>
    <property type="match status" value="1"/>
</dbReference>
<dbReference type="InterPro" id="IPR039919">
    <property type="entry name" value="ARHGEF10/ARHGEF17"/>
</dbReference>
<evidence type="ECO:0000313" key="5">
    <source>
        <dbReference type="EMBL" id="KYM83401.1"/>
    </source>
</evidence>
<dbReference type="SUPFAM" id="SSF50729">
    <property type="entry name" value="PH domain-like"/>
    <property type="match status" value="1"/>
</dbReference>
<evidence type="ECO:0000256" key="3">
    <source>
        <dbReference type="SAM" id="MobiDB-lite"/>
    </source>
</evidence>
<dbReference type="GO" id="GO:0005085">
    <property type="term" value="F:guanyl-nucleotide exchange factor activity"/>
    <property type="evidence" value="ECO:0007669"/>
    <property type="project" value="UniProtKB-KW"/>
</dbReference>
<dbReference type="InterPro" id="IPR011993">
    <property type="entry name" value="PH-like_dom_sf"/>
</dbReference>
<keyword evidence="1" id="KW-0344">Guanine-nucleotide releasing factor</keyword>